<reference evidence="1 2" key="1">
    <citation type="submission" date="2019-08" db="EMBL/GenBank/DDBJ databases">
        <title>Amphibian skin-associated Pigmentiphaga: genome sequence and occurrence across geography and hosts.</title>
        <authorList>
            <person name="Bletz M.C."/>
            <person name="Bunk B."/>
            <person name="Sproeer C."/>
            <person name="Biwer P."/>
            <person name="Reiter S."/>
            <person name="Rabemananjara F.C.E."/>
            <person name="Schulz S."/>
            <person name="Overmann J."/>
            <person name="Vences M."/>
        </authorList>
    </citation>
    <scope>NUCLEOTIDE SEQUENCE [LARGE SCALE GENOMIC DNA]</scope>
    <source>
        <strain evidence="1 2">Mada1488</strain>
    </source>
</reference>
<dbReference type="PANTHER" id="PTHR47017:SF1">
    <property type="entry name" value="ACYL-COA"/>
    <property type="match status" value="1"/>
</dbReference>
<evidence type="ECO:0000313" key="2">
    <source>
        <dbReference type="Proteomes" id="UP000325161"/>
    </source>
</evidence>
<dbReference type="AlphaFoldDB" id="A0A5C0B4T7"/>
<dbReference type="Pfam" id="PF04339">
    <property type="entry name" value="FemAB_like"/>
    <property type="match status" value="1"/>
</dbReference>
<evidence type="ECO:0000313" key="1">
    <source>
        <dbReference type="EMBL" id="QEI07567.1"/>
    </source>
</evidence>
<dbReference type="Proteomes" id="UP000325161">
    <property type="component" value="Chromosome"/>
</dbReference>
<keyword evidence="1" id="KW-0808">Transferase</keyword>
<gene>
    <name evidence="1" type="ORF">FXN63_18290</name>
</gene>
<dbReference type="KEGG" id="pacr:FXN63_18290"/>
<proteinExistence type="predicted"/>
<dbReference type="RefSeq" id="WP_148816614.1">
    <property type="nucleotide sequence ID" value="NZ_CP043046.1"/>
</dbReference>
<accession>A0A5C0B4T7</accession>
<dbReference type="EMBL" id="CP043046">
    <property type="protein sequence ID" value="QEI07567.1"/>
    <property type="molecule type" value="Genomic_DNA"/>
</dbReference>
<keyword evidence="2" id="KW-1185">Reference proteome</keyword>
<dbReference type="InterPro" id="IPR007434">
    <property type="entry name" value="FemAB-like"/>
</dbReference>
<dbReference type="PANTHER" id="PTHR47017">
    <property type="entry name" value="ACYL-COA"/>
    <property type="match status" value="1"/>
</dbReference>
<dbReference type="InterPro" id="IPR016181">
    <property type="entry name" value="Acyl_CoA_acyltransferase"/>
</dbReference>
<organism evidence="1 2">
    <name type="scientific">Pigmentiphaga aceris</name>
    <dbReference type="NCBI Taxonomy" id="1940612"/>
    <lineage>
        <taxon>Bacteria</taxon>
        <taxon>Pseudomonadati</taxon>
        <taxon>Pseudomonadota</taxon>
        <taxon>Betaproteobacteria</taxon>
        <taxon>Burkholderiales</taxon>
        <taxon>Alcaligenaceae</taxon>
        <taxon>Pigmentiphaga</taxon>
    </lineage>
</organism>
<name>A0A5C0B4T7_9BURK</name>
<dbReference type="Gene3D" id="3.40.630.30">
    <property type="match status" value="1"/>
</dbReference>
<dbReference type="OrthoDB" id="9776898at2"/>
<protein>
    <submittedName>
        <fullName evidence="1">N-acetyltransferase</fullName>
    </submittedName>
</protein>
<dbReference type="GO" id="GO:0016740">
    <property type="term" value="F:transferase activity"/>
    <property type="evidence" value="ECO:0007669"/>
    <property type="project" value="UniProtKB-KW"/>
</dbReference>
<dbReference type="SUPFAM" id="SSF55729">
    <property type="entry name" value="Acyl-CoA N-acyltransferases (Nat)"/>
    <property type="match status" value="1"/>
</dbReference>
<sequence>MTDVSSDDSLNSPDFRIVLADSLAEIPAASWDALGGGSLLTSHAFLSALETTGCVGEDTGWVPRHLLLHQGDELVGAVPLYLKGHSYGEYVFDWAWADAYQRHGLEYYPKWLGAVPFTPVGGARLLTQKPEIRRVLAESLMMVAERSGASSLHVLFPTAPETDALREAGCKIRHGVQFHWRNAGWKDFEAFLKSLSQKKRKNIRAERRKVAGAGVTTRIRTGAAITDADWLFFYRCYSNTYHVRRSTPYLNLAFFQTLGKQLSKHCVMTIAEQNGEPLAASLLFRDTVDGEDRLYGRYWGTLEDMDSLHFEVAYYAPMEWAMTNGIAMIEGGAQGEHKLARGFLPSRTDSAHWLAHPAFAEAVEDFLVREGDGVDALVDELEEHSPFKKPR</sequence>